<evidence type="ECO:0000313" key="1">
    <source>
        <dbReference type="EMBL" id="KJB09806.1"/>
    </source>
</evidence>
<proteinExistence type="predicted"/>
<protein>
    <submittedName>
        <fullName evidence="1">Uncharacterized protein</fullName>
    </submittedName>
</protein>
<name>A0A0D2PZU2_GOSRA</name>
<dbReference type="AlphaFoldDB" id="A0A0D2PZU2"/>
<reference evidence="1 2" key="1">
    <citation type="journal article" date="2012" name="Nature">
        <title>Repeated polyploidization of Gossypium genomes and the evolution of spinnable cotton fibres.</title>
        <authorList>
            <person name="Paterson A.H."/>
            <person name="Wendel J.F."/>
            <person name="Gundlach H."/>
            <person name="Guo H."/>
            <person name="Jenkins J."/>
            <person name="Jin D."/>
            <person name="Llewellyn D."/>
            <person name="Showmaker K.C."/>
            <person name="Shu S."/>
            <person name="Udall J."/>
            <person name="Yoo M.J."/>
            <person name="Byers R."/>
            <person name="Chen W."/>
            <person name="Doron-Faigenboim A."/>
            <person name="Duke M.V."/>
            <person name="Gong L."/>
            <person name="Grimwood J."/>
            <person name="Grover C."/>
            <person name="Grupp K."/>
            <person name="Hu G."/>
            <person name="Lee T.H."/>
            <person name="Li J."/>
            <person name="Lin L."/>
            <person name="Liu T."/>
            <person name="Marler B.S."/>
            <person name="Page J.T."/>
            <person name="Roberts A.W."/>
            <person name="Romanel E."/>
            <person name="Sanders W.S."/>
            <person name="Szadkowski E."/>
            <person name="Tan X."/>
            <person name="Tang H."/>
            <person name="Xu C."/>
            <person name="Wang J."/>
            <person name="Wang Z."/>
            <person name="Zhang D."/>
            <person name="Zhang L."/>
            <person name="Ashrafi H."/>
            <person name="Bedon F."/>
            <person name="Bowers J.E."/>
            <person name="Brubaker C.L."/>
            <person name="Chee P.W."/>
            <person name="Das S."/>
            <person name="Gingle A.R."/>
            <person name="Haigler C.H."/>
            <person name="Harker D."/>
            <person name="Hoffmann L.V."/>
            <person name="Hovav R."/>
            <person name="Jones D.C."/>
            <person name="Lemke C."/>
            <person name="Mansoor S."/>
            <person name="ur Rahman M."/>
            <person name="Rainville L.N."/>
            <person name="Rambani A."/>
            <person name="Reddy U.K."/>
            <person name="Rong J.K."/>
            <person name="Saranga Y."/>
            <person name="Scheffler B.E."/>
            <person name="Scheffler J.A."/>
            <person name="Stelly D.M."/>
            <person name="Triplett B.A."/>
            <person name="Van Deynze A."/>
            <person name="Vaslin M.F."/>
            <person name="Waghmare V.N."/>
            <person name="Walford S.A."/>
            <person name="Wright R.J."/>
            <person name="Zaki E.A."/>
            <person name="Zhang T."/>
            <person name="Dennis E.S."/>
            <person name="Mayer K.F."/>
            <person name="Peterson D.G."/>
            <person name="Rokhsar D.S."/>
            <person name="Wang X."/>
            <person name="Schmutz J."/>
        </authorList>
    </citation>
    <scope>NUCLEOTIDE SEQUENCE [LARGE SCALE GENOMIC DNA]</scope>
</reference>
<dbReference type="EMBL" id="CM001740">
    <property type="protein sequence ID" value="KJB09806.1"/>
    <property type="molecule type" value="Genomic_DNA"/>
</dbReference>
<dbReference type="Gramene" id="KJB09806">
    <property type="protein sequence ID" value="KJB09806"/>
    <property type="gene ID" value="B456_001G168200"/>
</dbReference>
<keyword evidence="2" id="KW-1185">Reference proteome</keyword>
<organism evidence="1 2">
    <name type="scientific">Gossypium raimondii</name>
    <name type="common">Peruvian cotton</name>
    <name type="synonym">Gossypium klotzschianum subsp. raimondii</name>
    <dbReference type="NCBI Taxonomy" id="29730"/>
    <lineage>
        <taxon>Eukaryota</taxon>
        <taxon>Viridiplantae</taxon>
        <taxon>Streptophyta</taxon>
        <taxon>Embryophyta</taxon>
        <taxon>Tracheophyta</taxon>
        <taxon>Spermatophyta</taxon>
        <taxon>Magnoliopsida</taxon>
        <taxon>eudicotyledons</taxon>
        <taxon>Gunneridae</taxon>
        <taxon>Pentapetalae</taxon>
        <taxon>rosids</taxon>
        <taxon>malvids</taxon>
        <taxon>Malvales</taxon>
        <taxon>Malvaceae</taxon>
        <taxon>Malvoideae</taxon>
        <taxon>Gossypium</taxon>
    </lineage>
</organism>
<evidence type="ECO:0000313" key="2">
    <source>
        <dbReference type="Proteomes" id="UP000032304"/>
    </source>
</evidence>
<accession>A0A0D2PZU2</accession>
<sequence length="86" mass="9801">MEGLRKTVEVLISALEEGEAAERAKNEETREALISLSSSPYAVVEKAPCQRHWKFIFPFVLGDFQCNILFPHIYSSFRRRSIGGNK</sequence>
<dbReference type="SMR" id="A0A0D2PZU2"/>
<dbReference type="Proteomes" id="UP000032304">
    <property type="component" value="Chromosome 1"/>
</dbReference>
<gene>
    <name evidence="1" type="ORF">B456_001G168200</name>
</gene>